<dbReference type="PATRIC" id="fig|1078020.3.peg.735"/>
<accession>G7CCP5</accession>
<sequence length="178" mass="17641">MSTPAARARYLRGGLVGACSALLTGAAHGAAGGSLPGSGALTLLLVGCATVGALTATLTTGHRAARAAVLVAALGAGQFIGHFALTLTAGGHGHGLTALMVAAHAAAAVALGLLIGLGEYLYLVARSVLCWLRLVLRPAGRTPDRSPLRAARHVAAQSVLWCSGLGMRAPPHRGYAGA</sequence>
<feature type="transmembrane region" description="Helical" evidence="1">
    <location>
        <begin position="67"/>
        <end position="89"/>
    </location>
</feature>
<feature type="signal peptide" evidence="2">
    <location>
        <begin position="1"/>
        <end position="29"/>
    </location>
</feature>
<feature type="chain" id="PRO_5003490745" description="MFS transporter" evidence="2">
    <location>
        <begin position="30"/>
        <end position="178"/>
    </location>
</feature>
<evidence type="ECO:0000313" key="3">
    <source>
        <dbReference type="EMBL" id="EHI14252.1"/>
    </source>
</evidence>
<evidence type="ECO:0000256" key="1">
    <source>
        <dbReference type="SAM" id="Phobius"/>
    </source>
</evidence>
<protein>
    <recommendedName>
        <fullName evidence="5">MFS transporter</fullName>
    </recommendedName>
</protein>
<reference evidence="3 4" key="1">
    <citation type="submission" date="2011-11" db="EMBL/GenBank/DDBJ databases">
        <authorList>
            <consortium name="Tuberculosis Structural Genomics Consortium"/>
            <person name="Ioerger T.R."/>
        </authorList>
    </citation>
    <scope>NUCLEOTIDE SEQUENCE [LARGE SCALE GENOMIC DNA]</scope>
    <source>
        <strain evidence="4">ATCC 19527 / DSM 44167 / CIP 105390 / JCM 6362 / NCTC 10409 / 316</strain>
    </source>
</reference>
<keyword evidence="4" id="KW-1185">Reference proteome</keyword>
<evidence type="ECO:0000313" key="4">
    <source>
        <dbReference type="Proteomes" id="UP000004915"/>
    </source>
</evidence>
<dbReference type="RefSeq" id="WP_003924213.1">
    <property type="nucleotide sequence ID" value="NZ_AGVE01000019.1"/>
</dbReference>
<keyword evidence="1" id="KW-1133">Transmembrane helix</keyword>
<dbReference type="Proteomes" id="UP000004915">
    <property type="component" value="Unassembled WGS sequence"/>
</dbReference>
<keyword evidence="1" id="KW-0812">Transmembrane</keyword>
<gene>
    <name evidence="3" type="ORF">KEK_03707</name>
</gene>
<dbReference type="EMBL" id="AGVE01000019">
    <property type="protein sequence ID" value="EHI14252.1"/>
    <property type="molecule type" value="Genomic_DNA"/>
</dbReference>
<name>G7CCP5_MYCT3</name>
<organism evidence="3 4">
    <name type="scientific">Mycolicibacterium thermoresistibile (strain ATCC 19527 / DSM 44167 / CIP 105390 / JCM 6362 / NCTC 10409 / 316)</name>
    <name type="common">Mycobacterium thermoresistibile</name>
    <dbReference type="NCBI Taxonomy" id="1078020"/>
    <lineage>
        <taxon>Bacteria</taxon>
        <taxon>Bacillati</taxon>
        <taxon>Actinomycetota</taxon>
        <taxon>Actinomycetes</taxon>
        <taxon>Mycobacteriales</taxon>
        <taxon>Mycobacteriaceae</taxon>
        <taxon>Mycolicibacterium</taxon>
    </lineage>
</organism>
<proteinExistence type="predicted"/>
<feature type="transmembrane region" description="Helical" evidence="1">
    <location>
        <begin position="101"/>
        <end position="123"/>
    </location>
</feature>
<dbReference type="eggNOG" id="ENOG5031K6K">
    <property type="taxonomic scope" value="Bacteria"/>
</dbReference>
<feature type="transmembrane region" description="Helical" evidence="1">
    <location>
        <begin position="39"/>
        <end position="60"/>
    </location>
</feature>
<evidence type="ECO:0008006" key="5">
    <source>
        <dbReference type="Google" id="ProtNLM"/>
    </source>
</evidence>
<evidence type="ECO:0000256" key="2">
    <source>
        <dbReference type="SAM" id="SignalP"/>
    </source>
</evidence>
<keyword evidence="1" id="KW-0472">Membrane</keyword>
<comment type="caution">
    <text evidence="3">The sequence shown here is derived from an EMBL/GenBank/DDBJ whole genome shotgun (WGS) entry which is preliminary data.</text>
</comment>
<keyword evidence="2" id="KW-0732">Signal</keyword>
<dbReference type="AlphaFoldDB" id="G7CCP5"/>